<proteinExistence type="predicted"/>
<dbReference type="GO" id="GO:0008477">
    <property type="term" value="F:purine nucleosidase activity"/>
    <property type="evidence" value="ECO:0007669"/>
    <property type="project" value="TreeGrafter"/>
</dbReference>
<gene>
    <name evidence="4" type="ORF">GQF01_33970</name>
</gene>
<dbReference type="GO" id="GO:0006152">
    <property type="term" value="P:purine nucleoside catabolic process"/>
    <property type="evidence" value="ECO:0007669"/>
    <property type="project" value="TreeGrafter"/>
</dbReference>
<reference evidence="4 5" key="1">
    <citation type="submission" date="2019-12" db="EMBL/GenBank/DDBJ databases">
        <title>Paenibacillus sp. nov. sp. isolated from soil.</title>
        <authorList>
            <person name="Kim J."/>
            <person name="Jeong S.E."/>
            <person name="Jung H.S."/>
            <person name="Jeon C.O."/>
        </authorList>
    </citation>
    <scope>NUCLEOTIDE SEQUENCE [LARGE SCALE GENOMIC DNA]</scope>
    <source>
        <strain evidence="4 5">5J-6</strain>
    </source>
</reference>
<keyword evidence="1 4" id="KW-0378">Hydrolase</keyword>
<dbReference type="InterPro" id="IPR001910">
    <property type="entry name" value="Inosine/uridine_hydrolase_dom"/>
</dbReference>
<dbReference type="Proteomes" id="UP000481087">
    <property type="component" value="Unassembled WGS sequence"/>
</dbReference>
<evidence type="ECO:0000256" key="1">
    <source>
        <dbReference type="ARBA" id="ARBA00022801"/>
    </source>
</evidence>
<sequence>MKKVWLDTDIGGDIDDALCLAYLLRQPACEMVGISTVGGEVEQRAMIADSICKVAGRHIPIFAGADRQLLPSDLYPTPGGAVNLSIFPHDTHFRKNQAVDQLRAAIREHPHEISLVAIGHLTNIALLFSLDPEIPMLLKELSIMSGVFSEALERSLNMPQDNWNAWLDPHAAAIVYQANVQHVRTFGLNVTTKLVLEKQEKEDLFHTDVMKAVERFGSPWLENHPMTFHDPLVAACLFEPDLCDYQRGQIEVDFMHEEKLGMMSFRESVEGRHEIASAVDRTHFFEHYFSVVCG</sequence>
<protein>
    <submittedName>
        <fullName evidence="4">Nucleoside hydrolase</fullName>
    </submittedName>
</protein>
<evidence type="ECO:0000313" key="5">
    <source>
        <dbReference type="Proteomes" id="UP000481087"/>
    </source>
</evidence>
<dbReference type="PANTHER" id="PTHR12304">
    <property type="entry name" value="INOSINE-URIDINE PREFERRING NUCLEOSIDE HYDROLASE"/>
    <property type="match status" value="1"/>
</dbReference>
<dbReference type="RefSeq" id="WP_161411773.1">
    <property type="nucleotide sequence ID" value="NZ_WTUZ01000040.1"/>
</dbReference>
<name>A0A6L8VA16_9BACL</name>
<dbReference type="AlphaFoldDB" id="A0A6L8VA16"/>
<evidence type="ECO:0000313" key="4">
    <source>
        <dbReference type="EMBL" id="MZQ87133.1"/>
    </source>
</evidence>
<evidence type="ECO:0000256" key="2">
    <source>
        <dbReference type="ARBA" id="ARBA00023295"/>
    </source>
</evidence>
<comment type="caution">
    <text evidence="4">The sequence shown here is derived from an EMBL/GenBank/DDBJ whole genome shotgun (WGS) entry which is preliminary data.</text>
</comment>
<dbReference type="InterPro" id="IPR036452">
    <property type="entry name" value="Ribo_hydro-like"/>
</dbReference>
<organism evidence="4 5">
    <name type="scientific">Paenibacillus silvestris</name>
    <dbReference type="NCBI Taxonomy" id="2606219"/>
    <lineage>
        <taxon>Bacteria</taxon>
        <taxon>Bacillati</taxon>
        <taxon>Bacillota</taxon>
        <taxon>Bacilli</taxon>
        <taxon>Bacillales</taxon>
        <taxon>Paenibacillaceae</taxon>
        <taxon>Paenibacillus</taxon>
    </lineage>
</organism>
<evidence type="ECO:0000259" key="3">
    <source>
        <dbReference type="Pfam" id="PF01156"/>
    </source>
</evidence>
<dbReference type="PANTHER" id="PTHR12304:SF4">
    <property type="entry name" value="URIDINE NUCLEOSIDASE"/>
    <property type="match status" value="1"/>
</dbReference>
<dbReference type="GO" id="GO:0005829">
    <property type="term" value="C:cytosol"/>
    <property type="evidence" value="ECO:0007669"/>
    <property type="project" value="TreeGrafter"/>
</dbReference>
<keyword evidence="5" id="KW-1185">Reference proteome</keyword>
<dbReference type="SUPFAM" id="SSF53590">
    <property type="entry name" value="Nucleoside hydrolase"/>
    <property type="match status" value="1"/>
</dbReference>
<feature type="domain" description="Inosine/uridine-preferring nucleoside hydrolase" evidence="3">
    <location>
        <begin position="4"/>
        <end position="286"/>
    </location>
</feature>
<dbReference type="InterPro" id="IPR023186">
    <property type="entry name" value="IUNH"/>
</dbReference>
<accession>A0A6L8VA16</accession>
<dbReference type="Pfam" id="PF01156">
    <property type="entry name" value="IU_nuc_hydro"/>
    <property type="match status" value="1"/>
</dbReference>
<dbReference type="Gene3D" id="3.90.245.10">
    <property type="entry name" value="Ribonucleoside hydrolase-like"/>
    <property type="match status" value="1"/>
</dbReference>
<dbReference type="EMBL" id="WTUZ01000040">
    <property type="protein sequence ID" value="MZQ87133.1"/>
    <property type="molecule type" value="Genomic_DNA"/>
</dbReference>
<keyword evidence="2" id="KW-0326">Glycosidase</keyword>